<dbReference type="RefSeq" id="WP_101636546.1">
    <property type="nucleotide sequence ID" value="NZ_PKHU01000001.1"/>
</dbReference>
<evidence type="ECO:0000256" key="1">
    <source>
        <dbReference type="SAM" id="Phobius"/>
    </source>
</evidence>
<sequence>MEEFLKGLMLEYQEYAYIVLFVWCLIEGEIGLILAGVMAHSGYINLPISIVVAGIGAFCGDQFYFFLGRYNKKFITNKLSFQKRKFAIAHLLLQKYDWWIIFFQRYIYGFRAIIPMSIGITRYDQKKFAFINLISSFSWAFFTIILAWYFGDEIWHFVNFIEKHWYIALPIIVLFFGLLFYGFKQMEKGFLKKKK</sequence>
<reference evidence="3 4" key="1">
    <citation type="submission" date="2017-12" db="EMBL/GenBank/DDBJ databases">
        <title>Phylogenetic diversity of female urinary microbiome.</title>
        <authorList>
            <person name="Thomas-White K."/>
            <person name="Wolfe A.J."/>
        </authorList>
    </citation>
    <scope>NUCLEOTIDE SEQUENCE [LARGE SCALE GENOMIC DNA]</scope>
    <source>
        <strain evidence="3 4">UMB0112</strain>
    </source>
</reference>
<feature type="transmembrane region" description="Helical" evidence="1">
    <location>
        <begin position="46"/>
        <end position="67"/>
    </location>
</feature>
<accession>A0A2I1NCJ1</accession>
<name>A0A2I1NCJ1_9BACT</name>
<dbReference type="Proteomes" id="UP000234639">
    <property type="component" value="Unassembled WGS sequence"/>
</dbReference>
<feature type="domain" description="VTT" evidence="2">
    <location>
        <begin position="28"/>
        <end position="146"/>
    </location>
</feature>
<proteinExistence type="predicted"/>
<organism evidence="3 4">
    <name type="scientific">Campylobacter ureolyticus</name>
    <dbReference type="NCBI Taxonomy" id="827"/>
    <lineage>
        <taxon>Bacteria</taxon>
        <taxon>Pseudomonadati</taxon>
        <taxon>Campylobacterota</taxon>
        <taxon>Epsilonproteobacteria</taxon>
        <taxon>Campylobacterales</taxon>
        <taxon>Campylobacteraceae</taxon>
        <taxon>Campylobacter</taxon>
    </lineage>
</organism>
<keyword evidence="1" id="KW-0812">Transmembrane</keyword>
<protein>
    <submittedName>
        <fullName evidence="3">DedA family protein</fullName>
    </submittedName>
</protein>
<evidence type="ECO:0000313" key="3">
    <source>
        <dbReference type="EMBL" id="PKZ30066.1"/>
    </source>
</evidence>
<gene>
    <name evidence="3" type="ORF">CYJ41_01095</name>
</gene>
<feature type="transmembrane region" description="Helical" evidence="1">
    <location>
        <begin position="129"/>
        <end position="150"/>
    </location>
</feature>
<dbReference type="AlphaFoldDB" id="A0A2I1NCJ1"/>
<dbReference type="PANTHER" id="PTHR42709:SF2">
    <property type="entry name" value="INNER MEMBRANE PROTEIN YOHD"/>
    <property type="match status" value="1"/>
</dbReference>
<dbReference type="InterPro" id="IPR051311">
    <property type="entry name" value="DedA_domain"/>
</dbReference>
<dbReference type="GO" id="GO:0005886">
    <property type="term" value="C:plasma membrane"/>
    <property type="evidence" value="ECO:0007669"/>
    <property type="project" value="TreeGrafter"/>
</dbReference>
<evidence type="ECO:0000313" key="4">
    <source>
        <dbReference type="Proteomes" id="UP000234639"/>
    </source>
</evidence>
<feature type="transmembrane region" description="Helical" evidence="1">
    <location>
        <begin position="165"/>
        <end position="183"/>
    </location>
</feature>
<evidence type="ECO:0000259" key="2">
    <source>
        <dbReference type="Pfam" id="PF09335"/>
    </source>
</evidence>
<dbReference type="InterPro" id="IPR032816">
    <property type="entry name" value="VTT_dom"/>
</dbReference>
<feature type="transmembrane region" description="Helical" evidence="1">
    <location>
        <begin position="15"/>
        <end position="39"/>
    </location>
</feature>
<dbReference type="EMBL" id="PKHU01000001">
    <property type="protein sequence ID" value="PKZ30066.1"/>
    <property type="molecule type" value="Genomic_DNA"/>
</dbReference>
<keyword evidence="1" id="KW-1133">Transmembrane helix</keyword>
<dbReference type="PANTHER" id="PTHR42709">
    <property type="entry name" value="ALKALINE PHOSPHATASE LIKE PROTEIN"/>
    <property type="match status" value="1"/>
</dbReference>
<keyword evidence="1" id="KW-0472">Membrane</keyword>
<comment type="caution">
    <text evidence="3">The sequence shown here is derived from an EMBL/GenBank/DDBJ whole genome shotgun (WGS) entry which is preliminary data.</text>
</comment>
<feature type="transmembrane region" description="Helical" evidence="1">
    <location>
        <begin position="87"/>
        <end position="108"/>
    </location>
</feature>
<dbReference type="Pfam" id="PF09335">
    <property type="entry name" value="VTT_dom"/>
    <property type="match status" value="1"/>
</dbReference>